<evidence type="ECO:0000256" key="1">
    <source>
        <dbReference type="PROSITE-ProRule" id="PRU01330"/>
    </source>
</evidence>
<dbReference type="PROSITE" id="PS51987">
    <property type="entry name" value="GS_CATALYTIC"/>
    <property type="match status" value="1"/>
</dbReference>
<dbReference type="EMBL" id="JBHSCZ010000003">
    <property type="protein sequence ID" value="MFC4263701.1"/>
    <property type="molecule type" value="Genomic_DNA"/>
</dbReference>
<dbReference type="Proteomes" id="UP001595907">
    <property type="component" value="Unassembled WGS sequence"/>
</dbReference>
<dbReference type="SUPFAM" id="SSF55931">
    <property type="entry name" value="Glutamine synthetase/guanido kinase"/>
    <property type="match status" value="1"/>
</dbReference>
<protein>
    <submittedName>
        <fullName evidence="5">Glutamine synthetase III</fullName>
    </submittedName>
</protein>
<evidence type="ECO:0000256" key="2">
    <source>
        <dbReference type="RuleBase" id="RU000384"/>
    </source>
</evidence>
<evidence type="ECO:0000313" key="6">
    <source>
        <dbReference type="Proteomes" id="UP001595907"/>
    </source>
</evidence>
<feature type="domain" description="GS catalytic" evidence="4">
    <location>
        <begin position="183"/>
        <end position="619"/>
    </location>
</feature>
<dbReference type="RefSeq" id="WP_379710636.1">
    <property type="nucleotide sequence ID" value="NZ_JBHSCZ010000003.1"/>
</dbReference>
<dbReference type="Pfam" id="PF00120">
    <property type="entry name" value="Gln-synt_C"/>
    <property type="match status" value="1"/>
</dbReference>
<keyword evidence="6" id="KW-1185">Reference proteome</keyword>
<gene>
    <name evidence="5" type="ORF">ACFOWM_12470</name>
</gene>
<sequence length="731" mass="81444">MSSIRFNAINQIGTQNNPLKVEGAARITGIFNENVFTLAAARQYLSDDAYKSLLASTRGGKKIDRAMGNQIANGVRAWAESKGVTHFTHWFQPLTGLSAEKHDSFFTLKGDGTPIEEFDGGALIQQEPDASSFPNGGLRATFEARGYTAWDPSSPAFIMEIGQGKTLCIPTIFVSYTGESLDTKTPLLKALVALDKAAVDVCQYFDKNISKVTATLGWEQEYFVVDAGLANARPDLLLTGRTVFGHAPAKGQQLDDHYFGAIPERIYAFMLDFEKESYKLGIPIRTRHNEVAPCQFECAPIFEETNLAVDHNTLLMDIMLRVAKRHNLLVLLHEKPFAGINGSGKHNNWSMSTDTGINLLAPGKTPKTNLMFLTFFVNTIKAVHDYAGLIRASIASAGNDHRLGANEAPPAIISIFIGKFLTDVLKQIEERVSGNFDETDEAILKLDIHKSIPELMLDNTDRNRTSPFAFTGNKFEFRAVGSSANCAVPMTTLNTVMAETLKTFKVDVDALIEKGEKKEVALLHTIRKYIVESKKVLFEGDGYSEEWANEAANRGLENVKTTPLALDAYTTDKAQKLFANNNIYTHLELEARHEIMLEEYVKKVQIEARVMGDLASTYILPAAIKYQNVLLQNITQLKAAGLSKDAYESQLSIVEQISNHINIISKKTAEMIEARKKANELSSSRDKAIAYCDEVKGKYFDEIRYHVDKLELMVDDSHWLLPKYREILFLR</sequence>
<dbReference type="InterPro" id="IPR027303">
    <property type="entry name" value="Gln_synth_gly_rich_site"/>
</dbReference>
<dbReference type="InterPro" id="IPR040577">
    <property type="entry name" value="Gln-synt_C"/>
</dbReference>
<dbReference type="Gene3D" id="3.30.590.10">
    <property type="entry name" value="Glutamine synthetase/guanido kinase, catalytic domain"/>
    <property type="match status" value="1"/>
</dbReference>
<proteinExistence type="inferred from homology"/>
<reference evidence="6" key="1">
    <citation type="journal article" date="2019" name="Int. J. Syst. Evol. Microbiol.">
        <title>The Global Catalogue of Microorganisms (GCM) 10K type strain sequencing project: providing services to taxonomists for standard genome sequencing and annotation.</title>
        <authorList>
            <consortium name="The Broad Institute Genomics Platform"/>
            <consortium name="The Broad Institute Genome Sequencing Center for Infectious Disease"/>
            <person name="Wu L."/>
            <person name="Ma J."/>
        </authorList>
    </citation>
    <scope>NUCLEOTIDE SEQUENCE [LARGE SCALE GENOMIC DNA]</scope>
    <source>
        <strain evidence="6">CECT 8289</strain>
    </source>
</reference>
<dbReference type="InterPro" id="IPR022147">
    <property type="entry name" value="GSIII_N"/>
</dbReference>
<evidence type="ECO:0000259" key="3">
    <source>
        <dbReference type="PROSITE" id="PS51986"/>
    </source>
</evidence>
<dbReference type="Pfam" id="PF18318">
    <property type="entry name" value="Gln-synt_C-ter"/>
    <property type="match status" value="1"/>
</dbReference>
<dbReference type="InterPro" id="IPR008146">
    <property type="entry name" value="Gln_synth_cat_dom"/>
</dbReference>
<dbReference type="InterPro" id="IPR014746">
    <property type="entry name" value="Gln_synth/guanido_kin_cat_dom"/>
</dbReference>
<dbReference type="SMART" id="SM01230">
    <property type="entry name" value="Gln-synt_C"/>
    <property type="match status" value="1"/>
</dbReference>
<dbReference type="InterPro" id="IPR052725">
    <property type="entry name" value="GS_Type-3"/>
</dbReference>
<name>A0ABV8QU37_9BACT</name>
<dbReference type="PANTHER" id="PTHR42974:SF1">
    <property type="entry name" value="TYPE-3 GLUTAMINE SYNTHETASE"/>
    <property type="match status" value="1"/>
</dbReference>
<comment type="caution">
    <text evidence="5">The sequence shown here is derived from an EMBL/GenBank/DDBJ whole genome shotgun (WGS) entry which is preliminary data.</text>
</comment>
<dbReference type="PROSITE" id="PS00181">
    <property type="entry name" value="GLNA_ATP"/>
    <property type="match status" value="1"/>
</dbReference>
<organism evidence="5 6">
    <name type="scientific">Ferruginibacter yonginensis</name>
    <dbReference type="NCBI Taxonomy" id="1310416"/>
    <lineage>
        <taxon>Bacteria</taxon>
        <taxon>Pseudomonadati</taxon>
        <taxon>Bacteroidota</taxon>
        <taxon>Chitinophagia</taxon>
        <taxon>Chitinophagales</taxon>
        <taxon>Chitinophagaceae</taxon>
        <taxon>Ferruginibacter</taxon>
    </lineage>
</organism>
<dbReference type="Pfam" id="PF12437">
    <property type="entry name" value="GSIII_N"/>
    <property type="match status" value="1"/>
</dbReference>
<dbReference type="PANTHER" id="PTHR42974">
    <property type="entry name" value="GLUTAMINE SYNTHETASE"/>
    <property type="match status" value="1"/>
</dbReference>
<accession>A0ABV8QU37</accession>
<dbReference type="Gene3D" id="1.20.120.1560">
    <property type="match status" value="1"/>
</dbReference>
<comment type="similarity">
    <text evidence="1 2">Belongs to the glutamine synthetase family.</text>
</comment>
<evidence type="ECO:0000313" key="5">
    <source>
        <dbReference type="EMBL" id="MFC4263701.1"/>
    </source>
</evidence>
<dbReference type="InterPro" id="IPR008147">
    <property type="entry name" value="Gln_synt_N"/>
</dbReference>
<evidence type="ECO:0000259" key="4">
    <source>
        <dbReference type="PROSITE" id="PS51987"/>
    </source>
</evidence>
<feature type="domain" description="GS beta-grasp" evidence="3">
    <location>
        <begin position="85"/>
        <end position="178"/>
    </location>
</feature>
<dbReference type="PROSITE" id="PS51986">
    <property type="entry name" value="GS_BETA_GRASP"/>
    <property type="match status" value="1"/>
</dbReference>